<accession>A0A364NL96</accession>
<dbReference type="CDD" id="cd06223">
    <property type="entry name" value="PRTases_typeI"/>
    <property type="match status" value="1"/>
</dbReference>
<dbReference type="SUPFAM" id="SSF53271">
    <property type="entry name" value="PRTase-like"/>
    <property type="match status" value="1"/>
</dbReference>
<dbReference type="Pfam" id="PF18912">
    <property type="entry name" value="DZR_2"/>
    <property type="match status" value="1"/>
</dbReference>
<dbReference type="PANTHER" id="PTHR47505:SF1">
    <property type="entry name" value="DNA UTILIZATION PROTEIN YHGH"/>
    <property type="match status" value="1"/>
</dbReference>
<dbReference type="OrthoDB" id="9793412at2"/>
<evidence type="ECO:0000256" key="1">
    <source>
        <dbReference type="ARBA" id="ARBA00008007"/>
    </source>
</evidence>
<sequence length="231" mass="25926">MLLNKVNKWLKNTQSCVLCGLHQANALGICDDCMSDLPWSMSCCHQCGLPTSSPVIKICSNCIKQPPSFDATSATFRYVFPIDKLLPSIKYANKTSHLGWLSTLMSQYILSQDKPLPDALVTVPMHPWDEIKRGYNQSSLLANLISKQLKLPAHLSAISKIKRTPHQKELNFIERQQNLINCFRLNEHLPKQVAIVDDVMTTGSTANEISKLLKNNGVETVQIWVLARTPE</sequence>
<gene>
    <name evidence="4" type="ORF">DN062_10630</name>
</gene>
<dbReference type="InterPro" id="IPR044005">
    <property type="entry name" value="DZR_2"/>
</dbReference>
<name>A0A364NL96_9GAMM</name>
<evidence type="ECO:0000259" key="3">
    <source>
        <dbReference type="Pfam" id="PF18912"/>
    </source>
</evidence>
<dbReference type="InterPro" id="IPR000836">
    <property type="entry name" value="PRTase_dom"/>
</dbReference>
<proteinExistence type="inferred from homology"/>
<protein>
    <submittedName>
        <fullName evidence="4">ComF family protein</fullName>
    </submittedName>
</protein>
<dbReference type="Gene3D" id="3.40.50.2020">
    <property type="match status" value="1"/>
</dbReference>
<dbReference type="Pfam" id="PF00156">
    <property type="entry name" value="Pribosyltran"/>
    <property type="match status" value="1"/>
</dbReference>
<dbReference type="PANTHER" id="PTHR47505">
    <property type="entry name" value="DNA UTILIZATION PROTEIN YHGH"/>
    <property type="match status" value="1"/>
</dbReference>
<keyword evidence="5" id="KW-1185">Reference proteome</keyword>
<comment type="caution">
    <text evidence="4">The sequence shown here is derived from an EMBL/GenBank/DDBJ whole genome shotgun (WGS) entry which is preliminary data.</text>
</comment>
<dbReference type="InterPro" id="IPR051910">
    <property type="entry name" value="ComF/GntX_DNA_util-trans"/>
</dbReference>
<feature type="domain" description="Phosphoribosyltransferase" evidence="2">
    <location>
        <begin position="138"/>
        <end position="230"/>
    </location>
</feature>
<dbReference type="EMBL" id="QKRX01000007">
    <property type="protein sequence ID" value="RAU17821.1"/>
    <property type="molecule type" value="Genomic_DNA"/>
</dbReference>
<evidence type="ECO:0000259" key="2">
    <source>
        <dbReference type="Pfam" id="PF00156"/>
    </source>
</evidence>
<comment type="similarity">
    <text evidence="1">Belongs to the ComF/GntX family.</text>
</comment>
<dbReference type="AlphaFoldDB" id="A0A364NL96"/>
<reference evidence="4 5" key="1">
    <citation type="submission" date="2018-06" db="EMBL/GenBank/DDBJ databases">
        <title>Nitrincola tibetense sp. nov., isolated from Lake XuguoCo on Tibetan Plateau.</title>
        <authorList>
            <person name="Xing P."/>
        </authorList>
    </citation>
    <scope>NUCLEOTIDE SEQUENCE [LARGE SCALE GENOMIC DNA]</scope>
    <source>
        <strain evidence="5">xg18</strain>
    </source>
</reference>
<feature type="domain" description="Double zinc ribbon" evidence="3">
    <location>
        <begin position="14"/>
        <end position="62"/>
    </location>
</feature>
<dbReference type="Proteomes" id="UP000250744">
    <property type="component" value="Unassembled WGS sequence"/>
</dbReference>
<organism evidence="4 5">
    <name type="scientific">Nitrincola tibetensis</name>
    <dbReference type="NCBI Taxonomy" id="2219697"/>
    <lineage>
        <taxon>Bacteria</taxon>
        <taxon>Pseudomonadati</taxon>
        <taxon>Pseudomonadota</taxon>
        <taxon>Gammaproteobacteria</taxon>
        <taxon>Oceanospirillales</taxon>
        <taxon>Oceanospirillaceae</taxon>
        <taxon>Nitrincola</taxon>
    </lineage>
</organism>
<evidence type="ECO:0000313" key="4">
    <source>
        <dbReference type="EMBL" id="RAU17821.1"/>
    </source>
</evidence>
<evidence type="ECO:0000313" key="5">
    <source>
        <dbReference type="Proteomes" id="UP000250744"/>
    </source>
</evidence>
<dbReference type="InterPro" id="IPR029057">
    <property type="entry name" value="PRTase-like"/>
</dbReference>